<dbReference type="Gene3D" id="2.60.120.10">
    <property type="entry name" value="Jelly Rolls"/>
    <property type="match status" value="1"/>
</dbReference>
<gene>
    <name evidence="1" type="ORF">Q664_04840</name>
</gene>
<dbReference type="SUPFAM" id="SSF51182">
    <property type="entry name" value="RmlC-like cupins"/>
    <property type="match status" value="1"/>
</dbReference>
<evidence type="ECO:0008006" key="3">
    <source>
        <dbReference type="Google" id="ProtNLM"/>
    </source>
</evidence>
<name>A0A084T065_9BACT</name>
<accession>A0A084T065</accession>
<protein>
    <recommendedName>
        <fullName evidence="3">Cupin 2 conserved barrel domain-containing protein</fullName>
    </recommendedName>
</protein>
<comment type="caution">
    <text evidence="1">The sequence shown here is derived from an EMBL/GenBank/DDBJ whole genome shotgun (WGS) entry which is preliminary data.</text>
</comment>
<dbReference type="AlphaFoldDB" id="A0A084T065"/>
<dbReference type="InterPro" id="IPR014710">
    <property type="entry name" value="RmlC-like_jellyroll"/>
</dbReference>
<reference evidence="1 2" key="1">
    <citation type="submission" date="2014-07" db="EMBL/GenBank/DDBJ databases">
        <title>Draft Genome Sequence of Gephyronic Acid Producer, Cystobacter violaceus Strain Cb vi76.</title>
        <authorList>
            <person name="Stevens D.C."/>
            <person name="Young J."/>
            <person name="Carmichael R."/>
            <person name="Tan J."/>
            <person name="Taylor R.E."/>
        </authorList>
    </citation>
    <scope>NUCLEOTIDE SEQUENCE [LARGE SCALE GENOMIC DNA]</scope>
    <source>
        <strain evidence="1 2">Cb vi76</strain>
    </source>
</reference>
<dbReference type="EMBL" id="JPMI01000026">
    <property type="protein sequence ID" value="KFA94100.1"/>
    <property type="molecule type" value="Genomic_DNA"/>
</dbReference>
<dbReference type="InterPro" id="IPR011051">
    <property type="entry name" value="RmlC_Cupin_sf"/>
</dbReference>
<evidence type="ECO:0000313" key="1">
    <source>
        <dbReference type="EMBL" id="KFA94100.1"/>
    </source>
</evidence>
<dbReference type="RefSeq" id="WP_043390260.1">
    <property type="nucleotide sequence ID" value="NZ_JPMI01000026.1"/>
</dbReference>
<dbReference type="Proteomes" id="UP000028547">
    <property type="component" value="Unassembled WGS sequence"/>
</dbReference>
<organism evidence="1 2">
    <name type="scientific">Archangium violaceum Cb vi76</name>
    <dbReference type="NCBI Taxonomy" id="1406225"/>
    <lineage>
        <taxon>Bacteria</taxon>
        <taxon>Pseudomonadati</taxon>
        <taxon>Myxococcota</taxon>
        <taxon>Myxococcia</taxon>
        <taxon>Myxococcales</taxon>
        <taxon>Cystobacterineae</taxon>
        <taxon>Archangiaceae</taxon>
        <taxon>Archangium</taxon>
    </lineage>
</organism>
<sequence>MIISTIDRTSRTRQGGEEIRWRSLARRGMLHSECDSVDYVRLSPGTEFALRGREGTESTWFVLAGSGLLREQGSEAGERTLDAGELVLLPTGADARITSGADGLELLWLVVMPRSISQSLPMRRPVA</sequence>
<proteinExistence type="predicted"/>
<evidence type="ECO:0000313" key="2">
    <source>
        <dbReference type="Proteomes" id="UP000028547"/>
    </source>
</evidence>